<evidence type="ECO:0000313" key="4">
    <source>
        <dbReference type="Proteomes" id="UP000295444"/>
    </source>
</evidence>
<dbReference type="GO" id="GO:0070967">
    <property type="term" value="F:coenzyme F420 binding"/>
    <property type="evidence" value="ECO:0007669"/>
    <property type="project" value="TreeGrafter"/>
</dbReference>
<dbReference type="AlphaFoldDB" id="A0A4R6RYC2"/>
<gene>
    <name evidence="3" type="ORF">EV186_108324</name>
</gene>
<evidence type="ECO:0000313" key="3">
    <source>
        <dbReference type="EMBL" id="TDP92111.1"/>
    </source>
</evidence>
<accession>A0A4R6RYC2</accession>
<dbReference type="InterPro" id="IPR012349">
    <property type="entry name" value="Split_barrel_FMN-bd"/>
</dbReference>
<dbReference type="InterPro" id="IPR019920">
    <property type="entry name" value="F420-binding_dom_put"/>
</dbReference>
<dbReference type="InterPro" id="IPR011576">
    <property type="entry name" value="Pyridox_Oxase_N"/>
</dbReference>
<keyword evidence="4" id="KW-1185">Reference proteome</keyword>
<protein>
    <submittedName>
        <fullName evidence="3">PPOX class probable F420-dependent enzyme</fullName>
    </submittedName>
</protein>
<dbReference type="PANTHER" id="PTHR35176">
    <property type="entry name" value="HEME OXYGENASE HI_0854-RELATED"/>
    <property type="match status" value="1"/>
</dbReference>
<dbReference type="GO" id="GO:0016627">
    <property type="term" value="F:oxidoreductase activity, acting on the CH-CH group of donors"/>
    <property type="evidence" value="ECO:0007669"/>
    <property type="project" value="TreeGrafter"/>
</dbReference>
<proteinExistence type="predicted"/>
<dbReference type="Proteomes" id="UP000295444">
    <property type="component" value="Unassembled WGS sequence"/>
</dbReference>
<dbReference type="Pfam" id="PF01243">
    <property type="entry name" value="PNPOx_N"/>
    <property type="match status" value="1"/>
</dbReference>
<dbReference type="EMBL" id="SNXZ01000008">
    <property type="protein sequence ID" value="TDP92111.1"/>
    <property type="molecule type" value="Genomic_DNA"/>
</dbReference>
<evidence type="ECO:0000259" key="2">
    <source>
        <dbReference type="Pfam" id="PF01243"/>
    </source>
</evidence>
<dbReference type="InterPro" id="IPR052019">
    <property type="entry name" value="F420H2_bilvrd_red/Heme_oxyg"/>
</dbReference>
<name>A0A4R6RYC2_LABRH</name>
<dbReference type="OrthoDB" id="1094370at2"/>
<dbReference type="GO" id="GO:0005829">
    <property type="term" value="C:cytosol"/>
    <property type="evidence" value="ECO:0007669"/>
    <property type="project" value="TreeGrafter"/>
</dbReference>
<dbReference type="PANTHER" id="PTHR35176:SF2">
    <property type="entry name" value="F420H(2)-DEPENDENT REDUCTASE RV1155"/>
    <property type="match status" value="1"/>
</dbReference>
<keyword evidence="1" id="KW-0560">Oxidoreductase</keyword>
<comment type="caution">
    <text evidence="3">The sequence shown here is derived from an EMBL/GenBank/DDBJ whole genome shotgun (WGS) entry which is preliminary data.</text>
</comment>
<reference evidence="3 4" key="1">
    <citation type="submission" date="2019-03" db="EMBL/GenBank/DDBJ databases">
        <title>Genomic Encyclopedia of Type Strains, Phase IV (KMG-IV): sequencing the most valuable type-strain genomes for metagenomic binning, comparative biology and taxonomic classification.</title>
        <authorList>
            <person name="Goeker M."/>
        </authorList>
    </citation>
    <scope>NUCLEOTIDE SEQUENCE [LARGE SCALE GENOMIC DNA]</scope>
    <source>
        <strain evidence="3 4">DSM 45361</strain>
    </source>
</reference>
<dbReference type="Gene3D" id="2.30.110.10">
    <property type="entry name" value="Electron Transport, Fmn-binding Protein, Chain A"/>
    <property type="match status" value="1"/>
</dbReference>
<organism evidence="3 4">
    <name type="scientific">Labedaea rhizosphaerae</name>
    <dbReference type="NCBI Taxonomy" id="598644"/>
    <lineage>
        <taxon>Bacteria</taxon>
        <taxon>Bacillati</taxon>
        <taxon>Actinomycetota</taxon>
        <taxon>Actinomycetes</taxon>
        <taxon>Pseudonocardiales</taxon>
        <taxon>Pseudonocardiaceae</taxon>
        <taxon>Labedaea</taxon>
    </lineage>
</organism>
<dbReference type="RefSeq" id="WP_133853654.1">
    <property type="nucleotide sequence ID" value="NZ_SNXZ01000008.1"/>
</dbReference>
<evidence type="ECO:0000256" key="1">
    <source>
        <dbReference type="ARBA" id="ARBA00023002"/>
    </source>
</evidence>
<sequence>MSTSDNDLLASTHRGALVTLKRDGRPQLSNVGHTYDPATGVLRISVTDGRAKTANLRRDPRASYYVTTPDLGAYLVAEGTAELTPVAAAPDDATVDELVEVYREIAGEHPDWDEFRAAMVQDRRLVIRIAVDRTYGWAGANG</sequence>
<dbReference type="NCBIfam" id="TIGR03618">
    <property type="entry name" value="Rv1155_F420"/>
    <property type="match status" value="1"/>
</dbReference>
<dbReference type="SUPFAM" id="SSF50475">
    <property type="entry name" value="FMN-binding split barrel"/>
    <property type="match status" value="1"/>
</dbReference>
<feature type="domain" description="Pyridoxamine 5'-phosphate oxidase N-terminal" evidence="2">
    <location>
        <begin position="7"/>
        <end position="137"/>
    </location>
</feature>